<keyword evidence="2" id="KW-0853">WD repeat</keyword>
<evidence type="ECO:0000259" key="5">
    <source>
        <dbReference type="PROSITE" id="PS50181"/>
    </source>
</evidence>
<evidence type="ECO:0000256" key="3">
    <source>
        <dbReference type="ARBA" id="ARBA00022737"/>
    </source>
</evidence>
<feature type="compositionally biased region" description="Basic and acidic residues" evidence="4">
    <location>
        <begin position="769"/>
        <end position="783"/>
    </location>
</feature>
<feature type="region of interest" description="Disordered" evidence="4">
    <location>
        <begin position="916"/>
        <end position="1007"/>
    </location>
</feature>
<dbReference type="PROSITE" id="PS50082">
    <property type="entry name" value="WD_REPEATS_2"/>
    <property type="match status" value="4"/>
</dbReference>
<feature type="region of interest" description="Disordered" evidence="4">
    <location>
        <begin position="157"/>
        <end position="188"/>
    </location>
</feature>
<dbReference type="PROSITE" id="PS50181">
    <property type="entry name" value="FBOX"/>
    <property type="match status" value="1"/>
</dbReference>
<dbReference type="SMART" id="SM00256">
    <property type="entry name" value="FBOX"/>
    <property type="match status" value="1"/>
</dbReference>
<dbReference type="Gene3D" id="1.20.1280.50">
    <property type="match status" value="1"/>
</dbReference>
<dbReference type="AlphaFoldDB" id="A0A4P7NIX4"/>
<keyword evidence="3" id="KW-0677">Repeat</keyword>
<evidence type="ECO:0000256" key="1">
    <source>
        <dbReference type="ARBA" id="ARBA00007968"/>
    </source>
</evidence>
<feature type="compositionally biased region" description="Low complexity" evidence="4">
    <location>
        <begin position="728"/>
        <end position="745"/>
    </location>
</feature>
<dbReference type="PANTHER" id="PTHR14604:SF4">
    <property type="entry name" value="F-BOX DOMAIN-CONTAINING PROTEIN"/>
    <property type="match status" value="1"/>
</dbReference>
<feature type="region of interest" description="Disordered" evidence="4">
    <location>
        <begin position="226"/>
        <end position="255"/>
    </location>
</feature>
<evidence type="ECO:0000256" key="4">
    <source>
        <dbReference type="SAM" id="MobiDB-lite"/>
    </source>
</evidence>
<feature type="compositionally biased region" description="Low complexity" evidence="4">
    <location>
        <begin position="916"/>
        <end position="940"/>
    </location>
</feature>
<feature type="region of interest" description="Disordered" evidence="4">
    <location>
        <begin position="679"/>
        <end position="707"/>
    </location>
</feature>
<gene>
    <name evidence="6" type="ORF">PoMZ_08901</name>
</gene>
<dbReference type="SUPFAM" id="SSF50978">
    <property type="entry name" value="WD40 repeat-like"/>
    <property type="match status" value="1"/>
</dbReference>
<sequence length="1071" mass="115704">MNSADEGYSEAPLNTLVSTSFYKSHSSNRSPVSDLLLQHMSDLSIANKTELTLALLDELPTSVVAEIVQRLNPRLYIDFIMYLPAEICLKILGYLDPLSLINLAKACRAWHNLASDGKLWERIYYREGWKTIKSEIDLWEDKVNAAALSGSSLNGPLHRLRSSEDGHTHKKRAITSPTRSTPDDNRDADFPMLDDVAMGGSSIFGSGSGSSDTRTCVTPGISSLNVNGLSGDSKGKGKEPAHTPRTTLSRETSDIKPESLPEIIPAETNLPKTTLWNWHTNSNRYRLNWKYMYATRHRLEQNWESGKFVNFQFPHPNHPEEGHKECIYSLQFNSEYLVSGSRDKTVRIWDMYTRRLVRSPLVGHKGSVLCLQFDSDPDEDIIVTGSSDSDVIIWKFSTGEMIQRLKGAHHESVLNVKFDKRILVTCSKDKTIKVFNRRPIGPGEAGYGETDAVYGVGQVIQSQYAQYDGIDNLAIKPPYTMIGALKGHGAAVNAVQIFGNEVVSASGDRNLKIWDWPTQHCRCTYIGHAKGIACVQYDGKRIVSGSNDNAIKVFDSRTGLEVASLRGHTDLVRTVQAGFADLPYSDYEDAEEARRLDKKFSAAVRAGTLLTQTRGRPRNAGSSRPEELTAYGAKLPPGGGGGKYARIVSGSYDESIIVWRRNREGKWYKQHHLRQEEAALAAASRPTDDPANHPGRGLGGHGRPVDVAGLTGAELELHRLRAQRQPESADAAAAGPPSSGSGIAGHSHRRPARPRAQDGAAPTRSQPTSERDDPTRSMPESHRGSSAGVTANGAAEVVNGQEVAGGPQYLAPGHTPSIHATSLSSSSARSLAHMIDVTVPQGVYALQQALSNFPAMVALQPQLQAAIDREPNPMVRSQMRQAVSTAVVRAQLAQARAQRENMHSLRVVSNAARAADASGGSAGPSAASSRPQAASSNSAPTVLPSGRPAMPADDTGLPPMDLPAVTASSSSTGSPAETAAAAVTSTTNGAPPPGPPPAPSMGPAHPVLPVAVGARQNQAVADERTPVRIFKLQFDVRRIICCSQTSVIVGWDFCNGDQELEEASRFWATVE</sequence>
<dbReference type="PRINTS" id="PR00320">
    <property type="entry name" value="GPROTEINBRPT"/>
</dbReference>
<feature type="region of interest" description="Disordered" evidence="4">
    <location>
        <begin position="723"/>
        <end position="789"/>
    </location>
</feature>
<evidence type="ECO:0000313" key="7">
    <source>
        <dbReference type="Proteomes" id="UP000294847"/>
    </source>
</evidence>
<dbReference type="Gene3D" id="2.130.10.10">
    <property type="entry name" value="YVTN repeat-like/Quinoprotein amine dehydrogenase"/>
    <property type="match status" value="2"/>
</dbReference>
<organism evidence="6 7">
    <name type="scientific">Pyricularia oryzae</name>
    <name type="common">Rice blast fungus</name>
    <name type="synonym">Magnaporthe oryzae</name>
    <dbReference type="NCBI Taxonomy" id="318829"/>
    <lineage>
        <taxon>Eukaryota</taxon>
        <taxon>Fungi</taxon>
        <taxon>Dikarya</taxon>
        <taxon>Ascomycota</taxon>
        <taxon>Pezizomycotina</taxon>
        <taxon>Sordariomycetes</taxon>
        <taxon>Sordariomycetidae</taxon>
        <taxon>Magnaporthales</taxon>
        <taxon>Pyriculariaceae</taxon>
        <taxon>Pyricularia</taxon>
    </lineage>
</organism>
<evidence type="ECO:0000313" key="6">
    <source>
        <dbReference type="EMBL" id="QBZ61940.1"/>
    </source>
</evidence>
<evidence type="ECO:0000256" key="2">
    <source>
        <dbReference type="ARBA" id="ARBA00022574"/>
    </source>
</evidence>
<dbReference type="PROSITE" id="PS00678">
    <property type="entry name" value="WD_REPEATS_1"/>
    <property type="match status" value="1"/>
</dbReference>
<dbReference type="PROSITE" id="PS50294">
    <property type="entry name" value="WD_REPEATS_REGION"/>
    <property type="match status" value="3"/>
</dbReference>
<dbReference type="InterPro" id="IPR036047">
    <property type="entry name" value="F-box-like_dom_sf"/>
</dbReference>
<accession>A0A4P7NIX4</accession>
<dbReference type="InterPro" id="IPR001680">
    <property type="entry name" value="WD40_rpt"/>
</dbReference>
<feature type="compositionally biased region" description="Basic and acidic residues" evidence="4">
    <location>
        <begin position="233"/>
        <end position="242"/>
    </location>
</feature>
<dbReference type="InterPro" id="IPR036322">
    <property type="entry name" value="WD40_repeat_dom_sf"/>
</dbReference>
<dbReference type="PANTHER" id="PTHR14604">
    <property type="entry name" value="WD40 REPEAT PF20"/>
    <property type="match status" value="1"/>
</dbReference>
<proteinExistence type="inferred from homology"/>
<dbReference type="InterPro" id="IPR050995">
    <property type="entry name" value="WD-F-box_domain-protein"/>
</dbReference>
<dbReference type="Pfam" id="PF12937">
    <property type="entry name" value="F-box-like"/>
    <property type="match status" value="1"/>
</dbReference>
<dbReference type="InterPro" id="IPR001810">
    <property type="entry name" value="F-box_dom"/>
</dbReference>
<feature type="region of interest" description="Disordered" evidence="4">
    <location>
        <begin position="612"/>
        <end position="642"/>
    </location>
</feature>
<dbReference type="InterPro" id="IPR015943">
    <property type="entry name" value="WD40/YVTN_repeat-like_dom_sf"/>
</dbReference>
<feature type="compositionally biased region" description="Pro residues" evidence="4">
    <location>
        <begin position="990"/>
        <end position="1000"/>
    </location>
</feature>
<feature type="domain" description="F-box" evidence="5">
    <location>
        <begin position="77"/>
        <end position="123"/>
    </location>
</feature>
<dbReference type="InterPro" id="IPR019775">
    <property type="entry name" value="WD40_repeat_CS"/>
</dbReference>
<dbReference type="SUPFAM" id="SSF81383">
    <property type="entry name" value="F-box domain"/>
    <property type="match status" value="1"/>
</dbReference>
<feature type="compositionally biased region" description="Low complexity" evidence="4">
    <location>
        <begin position="963"/>
        <end position="989"/>
    </location>
</feature>
<reference evidence="6 7" key="1">
    <citation type="journal article" date="2019" name="Mol. Biol. Evol.">
        <title>Blast fungal genomes show frequent chromosomal changes, gene gains and losses, and effector gene turnover.</title>
        <authorList>
            <person name="Gomez Luciano L.B."/>
            <person name="Jason Tsai I."/>
            <person name="Chuma I."/>
            <person name="Tosa Y."/>
            <person name="Chen Y.H."/>
            <person name="Li J.Y."/>
            <person name="Li M.Y."/>
            <person name="Jade Lu M.Y."/>
            <person name="Nakayashiki H."/>
            <person name="Li W.H."/>
        </authorList>
    </citation>
    <scope>NUCLEOTIDE SEQUENCE [LARGE SCALE GENOMIC DNA]</scope>
    <source>
        <strain evidence="6">MZ5-1-6</strain>
    </source>
</reference>
<dbReference type="SMART" id="SM00320">
    <property type="entry name" value="WD40"/>
    <property type="match status" value="6"/>
</dbReference>
<dbReference type="EMBL" id="CP034207">
    <property type="protein sequence ID" value="QBZ61940.1"/>
    <property type="molecule type" value="Genomic_DNA"/>
</dbReference>
<dbReference type="InterPro" id="IPR020472">
    <property type="entry name" value="WD40_PAC1"/>
</dbReference>
<dbReference type="VEuPathDB" id="FungiDB:M_BR32_EuGene_00113161"/>
<dbReference type="Proteomes" id="UP000294847">
    <property type="component" value="Chromosome 4"/>
</dbReference>
<name>A0A4P7NIX4_PYROR</name>
<comment type="similarity">
    <text evidence="1">Belongs to the WD repeat MET30/SCONB/SCON-2 family.</text>
</comment>
<dbReference type="Pfam" id="PF00400">
    <property type="entry name" value="WD40"/>
    <property type="match status" value="5"/>
</dbReference>
<dbReference type="CDD" id="cd00200">
    <property type="entry name" value="WD40"/>
    <property type="match status" value="1"/>
</dbReference>
<protein>
    <recommendedName>
        <fullName evidence="5">F-box domain-containing protein</fullName>
    </recommendedName>
</protein>